<dbReference type="Proteomes" id="UP000294588">
    <property type="component" value="Unassembled WGS sequence"/>
</dbReference>
<proteinExistence type="predicted"/>
<dbReference type="EMBL" id="SMOG01000001">
    <property type="protein sequence ID" value="TDF74637.1"/>
    <property type="molecule type" value="Genomic_DNA"/>
</dbReference>
<sequence>MEKAFRNDAYAKVTGQAIYTDDLKLHDMLYAVPVYSEMPRAKLISLDGSAALKQSGVVAIITAKDIPGNIRYGQIIKDYPVLVDEDINSTGDVLALIVAQTREQAITAVPFIKIELQPLKPILDPEEAMKPDAEILHPFHCSNLTNYHRVRRGDVATAEKEADLIIEEEFSTSRVEHSYLEPESAICHLRSDGVMEVFGSMQHPFSTRRFVASTLGVELKDVEVKPLTCGGGFGGKDDTAALVCARAALCAWILKKPVKITYSREWSMRESYKRHPYKMQYRMGLNKEGQILSVKARIVADGGAYCSVTPWVTWRSTVQSCGCYEVSNVETDVYGVYTNNVFCGAMRGFGSPQINFAIEQLVEIAAEKLGMDEITFRRKNIVKQGSTTITGQVLDNHIVSLTQVLDAVLKESDYENKRKLCSLGNLNQKEWYGIGLAISYRGVSLGAEGTDVNSAILYVQPDGSVLLETSVFENGQGAESAMILIASEQLGLPLERIRYRMPSTSNIPDGGSTVASRGTIMGGGAVINASIILKQIITETIQKITGKSVAYFKDSKLLDSSDNLIMSWDEAIKLCYDNQVYPYAFGVFQPPQISWNEETGQGNAYFTWVYGCQAVELKVDSQTGAVELLNMIAAHDIGKVINPYALKGQYYGGMAMGAGYALFENCPCENGLVVPTNFHNYHPPRSINLPEMKAIFIENPDPISPSGAKGIGEPANEIMAPAIANAIYHATGKRYHSLPIRIKI</sequence>
<comment type="caution">
    <text evidence="1">The sequence shown here is derived from an EMBL/GenBank/DDBJ whole genome shotgun (WGS) entry which is preliminary data.</text>
</comment>
<accession>A0AC61QKY5</accession>
<name>A0AC61QKY5_9BACT</name>
<gene>
    <name evidence="1" type="ORF">E0946_00715</name>
</gene>
<evidence type="ECO:0000313" key="2">
    <source>
        <dbReference type="Proteomes" id="UP000294588"/>
    </source>
</evidence>
<evidence type="ECO:0000313" key="1">
    <source>
        <dbReference type="EMBL" id="TDF74637.1"/>
    </source>
</evidence>
<protein>
    <submittedName>
        <fullName evidence="1">Dehydrogenase</fullName>
    </submittedName>
</protein>
<keyword evidence="2" id="KW-1185">Reference proteome</keyword>
<organism evidence="1 2">
    <name type="scientific">Candidatus Syntrophosphaera thermopropionivorans</name>
    <dbReference type="NCBI Taxonomy" id="2593015"/>
    <lineage>
        <taxon>Bacteria</taxon>
        <taxon>Pseudomonadati</taxon>
        <taxon>Candidatus Cloacimonadota</taxon>
        <taxon>Candidatus Cloacimonadia</taxon>
        <taxon>Candidatus Cloacimonadales</taxon>
        <taxon>Candidatus Cloacimonadaceae</taxon>
        <taxon>Candidatus Syntrophosphaera</taxon>
    </lineage>
</organism>
<reference evidence="1" key="1">
    <citation type="submission" date="2019-03" db="EMBL/GenBank/DDBJ databases">
        <title>Candidatus Syntrophosphaera thermopropionivorans: a novel player in syntrophic propionate oxidation during anaerobic digestion.</title>
        <authorList>
            <person name="Dyksma S."/>
        </authorList>
    </citation>
    <scope>NUCLEOTIDE SEQUENCE</scope>
    <source>
        <strain evidence="1">W5</strain>
    </source>
</reference>